<dbReference type="EMBL" id="BAABHJ010000031">
    <property type="protein sequence ID" value="GAA4615965.1"/>
    <property type="molecule type" value="Genomic_DNA"/>
</dbReference>
<feature type="domain" description="Nif11" evidence="2">
    <location>
        <begin position="1"/>
        <end position="48"/>
    </location>
</feature>
<dbReference type="RefSeq" id="WP_345364282.1">
    <property type="nucleotide sequence ID" value="NZ_BAABHJ010000031.1"/>
</dbReference>
<dbReference type="InterPro" id="IPR012903">
    <property type="entry name" value="Nif11"/>
</dbReference>
<evidence type="ECO:0000313" key="3">
    <source>
        <dbReference type="EMBL" id="GAA4615965.1"/>
    </source>
</evidence>
<name>A0ABP8TTF3_9ACTN</name>
<proteinExistence type="predicted"/>
<gene>
    <name evidence="3" type="ORF">GCM10023195_70710</name>
</gene>
<protein>
    <recommendedName>
        <fullName evidence="2">Nif11 domain-containing protein</fullName>
    </recommendedName>
</protein>
<comment type="caution">
    <text evidence="3">The sequence shown here is derived from an EMBL/GenBank/DDBJ whole genome shotgun (WGS) entry which is preliminary data.</text>
</comment>
<sequence>MTVESCTRFLRLAEEDPEVRQQMKALTGVEEVIRLARTGGYDFTVRDLMTASAEAGARDVPEPMDAPPAGDRPKAPAGAVYHYEYDMNDLPGFGAIIDELPRLKVQPSTVDLARFHDAFREEDLHSTALAPSGPEYQAWRDRVAAAPPGDVRRDFHLINLDDHVAHQGYDAYLAAKTRAIAALEDVFHAEVRFSGSMWYPPSAYRLWHTNEDQPGWRMYIVDFDGDFAAPERTSFFRYQNPATGDLVTLRERPRMVRFFKIEQDPDRLLWHCIVNPTERHRWSFGFVVPDHWAECLPEPS</sequence>
<feature type="region of interest" description="Disordered" evidence="1">
    <location>
        <begin position="54"/>
        <end position="73"/>
    </location>
</feature>
<keyword evidence="4" id="KW-1185">Reference proteome</keyword>
<organism evidence="3 4">
    <name type="scientific">Actinoallomurus liliacearum</name>
    <dbReference type="NCBI Taxonomy" id="1080073"/>
    <lineage>
        <taxon>Bacteria</taxon>
        <taxon>Bacillati</taxon>
        <taxon>Actinomycetota</taxon>
        <taxon>Actinomycetes</taxon>
        <taxon>Streptosporangiales</taxon>
        <taxon>Thermomonosporaceae</taxon>
        <taxon>Actinoallomurus</taxon>
    </lineage>
</organism>
<dbReference type="Proteomes" id="UP001500212">
    <property type="component" value="Unassembled WGS sequence"/>
</dbReference>
<evidence type="ECO:0000259" key="2">
    <source>
        <dbReference type="Pfam" id="PF07862"/>
    </source>
</evidence>
<dbReference type="Pfam" id="PF07862">
    <property type="entry name" value="Nif11"/>
    <property type="match status" value="1"/>
</dbReference>
<dbReference type="InterPro" id="IPR022516">
    <property type="entry name" value="CHP03798_Ocin"/>
</dbReference>
<dbReference type="NCBIfam" id="TIGR03798">
    <property type="entry name" value="leader_Nif11"/>
    <property type="match status" value="1"/>
</dbReference>
<reference evidence="4" key="1">
    <citation type="journal article" date="2019" name="Int. J. Syst. Evol. Microbiol.">
        <title>The Global Catalogue of Microorganisms (GCM) 10K type strain sequencing project: providing services to taxonomists for standard genome sequencing and annotation.</title>
        <authorList>
            <consortium name="The Broad Institute Genomics Platform"/>
            <consortium name="The Broad Institute Genome Sequencing Center for Infectious Disease"/>
            <person name="Wu L."/>
            <person name="Ma J."/>
        </authorList>
    </citation>
    <scope>NUCLEOTIDE SEQUENCE [LARGE SCALE GENOMIC DNA]</scope>
    <source>
        <strain evidence="4">JCM 17938</strain>
    </source>
</reference>
<evidence type="ECO:0000256" key="1">
    <source>
        <dbReference type="SAM" id="MobiDB-lite"/>
    </source>
</evidence>
<evidence type="ECO:0000313" key="4">
    <source>
        <dbReference type="Proteomes" id="UP001500212"/>
    </source>
</evidence>
<accession>A0ABP8TTF3</accession>